<dbReference type="Pfam" id="PF12697">
    <property type="entry name" value="Abhydrolase_6"/>
    <property type="match status" value="1"/>
</dbReference>
<reference evidence="2 3" key="1">
    <citation type="submission" date="2019-02" db="EMBL/GenBank/DDBJ databases">
        <title>Kribbella capetownensis sp. nov. and Kribbella speibonae sp. nov., isolated from soil.</title>
        <authorList>
            <person name="Curtis S.M."/>
            <person name="Norton I."/>
            <person name="Everest G.J."/>
            <person name="Meyers P.R."/>
        </authorList>
    </citation>
    <scope>NUCLEOTIDE SEQUENCE [LARGE SCALE GENOMIC DNA]</scope>
    <source>
        <strain evidence="2 3">NRRL B-24813</strain>
    </source>
</reference>
<comment type="caution">
    <text evidence="2">The sequence shown here is derived from an EMBL/GenBank/DDBJ whole genome shotgun (WGS) entry which is preliminary data.</text>
</comment>
<proteinExistence type="predicted"/>
<dbReference type="InterPro" id="IPR029058">
    <property type="entry name" value="AB_hydrolase_fold"/>
</dbReference>
<dbReference type="PANTHER" id="PTHR37017">
    <property type="entry name" value="AB HYDROLASE-1 DOMAIN-CONTAINING PROTEIN-RELATED"/>
    <property type="match status" value="1"/>
</dbReference>
<keyword evidence="2" id="KW-0378">Hydrolase</keyword>
<dbReference type="RefSeq" id="WP_131363360.1">
    <property type="nucleotide sequence ID" value="NZ_SJKB01000013.1"/>
</dbReference>
<dbReference type="SUPFAM" id="SSF53474">
    <property type="entry name" value="alpha/beta-Hydrolases"/>
    <property type="match status" value="1"/>
</dbReference>
<dbReference type="Proteomes" id="UP000291144">
    <property type="component" value="Unassembled WGS sequence"/>
</dbReference>
<dbReference type="InterPro" id="IPR052897">
    <property type="entry name" value="Sec-Metab_Biosynth_Hydrolase"/>
</dbReference>
<sequence length="207" mass="22867">MHYVLIPGAGCTPWHWHPVTDELRRRGHTVTPVALPCDDPAAGLAQYVDTVVNAVPAGEEVVLVAHSLGGFTGAMACERLPVREFVLVAGMVPAPGERISEWWGTTGYDWVGNDVDTFFHDLPAEFAAEARRELREQSDGPMNDPCAIERWPEVRTRAVIGRDDLLFPADFLRRVTRERLGFTPDETAGAHFPMLGHPVALVDYLLS</sequence>
<organism evidence="2 3">
    <name type="scientific">Kribbella pittospori</name>
    <dbReference type="NCBI Taxonomy" id="722689"/>
    <lineage>
        <taxon>Bacteria</taxon>
        <taxon>Bacillati</taxon>
        <taxon>Actinomycetota</taxon>
        <taxon>Actinomycetes</taxon>
        <taxon>Propionibacteriales</taxon>
        <taxon>Kribbellaceae</taxon>
        <taxon>Kribbella</taxon>
    </lineage>
</organism>
<evidence type="ECO:0000313" key="3">
    <source>
        <dbReference type="Proteomes" id="UP000291144"/>
    </source>
</evidence>
<gene>
    <name evidence="2" type="ORF">E0H73_34020</name>
</gene>
<evidence type="ECO:0000313" key="2">
    <source>
        <dbReference type="EMBL" id="TCC56173.1"/>
    </source>
</evidence>
<dbReference type="EMBL" id="SJKB01000013">
    <property type="protein sequence ID" value="TCC56173.1"/>
    <property type="molecule type" value="Genomic_DNA"/>
</dbReference>
<dbReference type="OrthoDB" id="9773549at2"/>
<evidence type="ECO:0000259" key="1">
    <source>
        <dbReference type="Pfam" id="PF12697"/>
    </source>
</evidence>
<keyword evidence="3" id="KW-1185">Reference proteome</keyword>
<dbReference type="PANTHER" id="PTHR37017:SF11">
    <property type="entry name" value="ESTERASE_LIPASE_THIOESTERASE DOMAIN-CONTAINING PROTEIN"/>
    <property type="match status" value="1"/>
</dbReference>
<dbReference type="GO" id="GO:0016787">
    <property type="term" value="F:hydrolase activity"/>
    <property type="evidence" value="ECO:0007669"/>
    <property type="project" value="UniProtKB-KW"/>
</dbReference>
<name>A0A4R0K7Q2_9ACTN</name>
<feature type="domain" description="AB hydrolase-1" evidence="1">
    <location>
        <begin position="4"/>
        <end position="203"/>
    </location>
</feature>
<dbReference type="InterPro" id="IPR000073">
    <property type="entry name" value="AB_hydrolase_1"/>
</dbReference>
<protein>
    <submittedName>
        <fullName evidence="2">Alpha/beta hydrolase</fullName>
    </submittedName>
</protein>
<dbReference type="Gene3D" id="3.40.50.1820">
    <property type="entry name" value="alpha/beta hydrolase"/>
    <property type="match status" value="1"/>
</dbReference>
<accession>A0A4R0K7Q2</accession>
<dbReference type="AlphaFoldDB" id="A0A4R0K7Q2"/>